<evidence type="ECO:0000256" key="3">
    <source>
        <dbReference type="ARBA" id="ARBA00022989"/>
    </source>
</evidence>
<dbReference type="GO" id="GO:0005886">
    <property type="term" value="C:plasma membrane"/>
    <property type="evidence" value="ECO:0007669"/>
    <property type="project" value="TreeGrafter"/>
</dbReference>
<proteinExistence type="predicted"/>
<feature type="transmembrane region" description="Helical" evidence="6">
    <location>
        <begin position="318"/>
        <end position="339"/>
    </location>
</feature>
<evidence type="ECO:0000256" key="4">
    <source>
        <dbReference type="ARBA" id="ARBA00023136"/>
    </source>
</evidence>
<keyword evidence="4 6" id="KW-0472">Membrane</keyword>
<dbReference type="Proteomes" id="UP001309876">
    <property type="component" value="Unassembled WGS sequence"/>
</dbReference>
<name>A0AAN7SV43_9EURO</name>
<organism evidence="8 9">
    <name type="scientific">Lithohypha guttulata</name>
    <dbReference type="NCBI Taxonomy" id="1690604"/>
    <lineage>
        <taxon>Eukaryota</taxon>
        <taxon>Fungi</taxon>
        <taxon>Dikarya</taxon>
        <taxon>Ascomycota</taxon>
        <taxon>Pezizomycotina</taxon>
        <taxon>Eurotiomycetes</taxon>
        <taxon>Chaetothyriomycetidae</taxon>
        <taxon>Chaetothyriales</taxon>
        <taxon>Trichomeriaceae</taxon>
        <taxon>Lithohypha</taxon>
    </lineage>
</organism>
<keyword evidence="2 6" id="KW-0812">Transmembrane</keyword>
<dbReference type="PROSITE" id="PS50261">
    <property type="entry name" value="G_PROTEIN_RECEP_F2_4"/>
    <property type="match status" value="1"/>
</dbReference>
<comment type="caution">
    <text evidence="8">The sequence shown here is derived from an EMBL/GenBank/DDBJ whole genome shotgun (WGS) entry which is preliminary data.</text>
</comment>
<dbReference type="PANTHER" id="PTHR23112">
    <property type="entry name" value="G PROTEIN-COUPLED RECEPTOR 157-RELATED"/>
    <property type="match status" value="1"/>
</dbReference>
<feature type="transmembrane region" description="Helical" evidence="6">
    <location>
        <begin position="92"/>
        <end position="110"/>
    </location>
</feature>
<evidence type="ECO:0000313" key="8">
    <source>
        <dbReference type="EMBL" id="KAK5082333.1"/>
    </source>
</evidence>
<feature type="transmembrane region" description="Helical" evidence="6">
    <location>
        <begin position="47"/>
        <end position="68"/>
    </location>
</feature>
<dbReference type="EMBL" id="JAVRRJ010000008">
    <property type="protein sequence ID" value="KAK5082333.1"/>
    <property type="molecule type" value="Genomic_DNA"/>
</dbReference>
<feature type="domain" description="G-protein coupled receptors family 2 profile 2" evidence="7">
    <location>
        <begin position="11"/>
        <end position="341"/>
    </location>
</feature>
<feature type="compositionally biased region" description="Polar residues" evidence="5">
    <location>
        <begin position="399"/>
        <end position="410"/>
    </location>
</feature>
<reference evidence="8 9" key="1">
    <citation type="submission" date="2023-08" db="EMBL/GenBank/DDBJ databases">
        <title>Black Yeasts Isolated from many extreme environments.</title>
        <authorList>
            <person name="Coleine C."/>
            <person name="Stajich J.E."/>
            <person name="Selbmann L."/>
        </authorList>
    </citation>
    <scope>NUCLEOTIDE SEQUENCE [LARGE SCALE GENOMIC DNA]</scope>
    <source>
        <strain evidence="8 9">CCFEE 5910</strain>
    </source>
</reference>
<feature type="transmembrane region" description="Helical" evidence="6">
    <location>
        <begin position="285"/>
        <end position="306"/>
    </location>
</feature>
<dbReference type="Pfam" id="PF05462">
    <property type="entry name" value="Dicty_CAR"/>
    <property type="match status" value="1"/>
</dbReference>
<dbReference type="InterPro" id="IPR017981">
    <property type="entry name" value="GPCR_2-like_7TM"/>
</dbReference>
<dbReference type="GO" id="GO:0004930">
    <property type="term" value="F:G protein-coupled receptor activity"/>
    <property type="evidence" value="ECO:0007669"/>
    <property type="project" value="TreeGrafter"/>
</dbReference>
<dbReference type="PRINTS" id="PR02001">
    <property type="entry name" value="GCR1CAMPR"/>
</dbReference>
<dbReference type="GO" id="GO:0007166">
    <property type="term" value="P:cell surface receptor signaling pathway"/>
    <property type="evidence" value="ECO:0007669"/>
    <property type="project" value="InterPro"/>
</dbReference>
<keyword evidence="3 6" id="KW-1133">Transmembrane helix</keyword>
<feature type="transmembrane region" description="Helical" evidence="6">
    <location>
        <begin position="122"/>
        <end position="140"/>
    </location>
</feature>
<dbReference type="AlphaFoldDB" id="A0AAN7SV43"/>
<dbReference type="SUPFAM" id="SSF81321">
    <property type="entry name" value="Family A G protein-coupled receptor-like"/>
    <property type="match status" value="1"/>
</dbReference>
<sequence>MSLTTQQLRNIVVTERISSIFSLVGAAFVILTFVLNDKFRKPINRLVFYATFGNILTNVATLVSTSGIEAGTNSPLCQFQAFLLQWFMPADALWTFAMACNVWLSFFRAYDTSALRRLEWKYIVACYGVPFIPGFVYIFVNTQERRKVYGAAVLWCWVSLRWDFLRVATFYGPVWVVILATIGIYIRVGSIIFKWRRQLLSMEKERTLSGTNEYPAIGILKTSEIIVTRTETVVSGEEPDFGNDLHSKASFSRTIQPTRPITMVRMSRPSGGIDPNKAAVKYCKCAMLFFLALIVTWVPSTVNRIYTIIRPDEVVYGLHLAAALVLPLQGFWNALIYLATSTFAMRGLWQDILDVCRSSSPRQMAIQVRRQGVSIHSSELEDRSRKFSSGQTPYDADRASSQSELVGQAK</sequence>
<dbReference type="GO" id="GO:0007189">
    <property type="term" value="P:adenylate cyclase-activating G protein-coupled receptor signaling pathway"/>
    <property type="evidence" value="ECO:0007669"/>
    <property type="project" value="TreeGrafter"/>
</dbReference>
<protein>
    <recommendedName>
        <fullName evidence="7">G-protein coupled receptors family 2 profile 2 domain-containing protein</fullName>
    </recommendedName>
</protein>
<evidence type="ECO:0000256" key="5">
    <source>
        <dbReference type="SAM" id="MobiDB-lite"/>
    </source>
</evidence>
<feature type="transmembrane region" description="Helical" evidence="6">
    <location>
        <begin position="170"/>
        <end position="193"/>
    </location>
</feature>
<evidence type="ECO:0000259" key="7">
    <source>
        <dbReference type="PROSITE" id="PS50261"/>
    </source>
</evidence>
<evidence type="ECO:0000256" key="6">
    <source>
        <dbReference type="SAM" id="Phobius"/>
    </source>
</evidence>
<evidence type="ECO:0000256" key="2">
    <source>
        <dbReference type="ARBA" id="ARBA00022692"/>
    </source>
</evidence>
<feature type="transmembrane region" description="Helical" evidence="6">
    <location>
        <begin position="17"/>
        <end position="35"/>
    </location>
</feature>
<comment type="subcellular location">
    <subcellularLocation>
        <location evidence="1">Membrane</location>
        <topology evidence="1">Multi-pass membrane protein</topology>
    </subcellularLocation>
</comment>
<evidence type="ECO:0000256" key="1">
    <source>
        <dbReference type="ARBA" id="ARBA00004141"/>
    </source>
</evidence>
<evidence type="ECO:0000313" key="9">
    <source>
        <dbReference type="Proteomes" id="UP001309876"/>
    </source>
</evidence>
<keyword evidence="9" id="KW-1185">Reference proteome</keyword>
<feature type="region of interest" description="Disordered" evidence="5">
    <location>
        <begin position="375"/>
        <end position="410"/>
    </location>
</feature>
<accession>A0AAN7SV43</accession>
<gene>
    <name evidence="8" type="ORF">LTR05_007479</name>
</gene>
<dbReference type="PANTHER" id="PTHR23112:SF0">
    <property type="entry name" value="TRANSMEMBRANE PROTEIN 116"/>
    <property type="match status" value="1"/>
</dbReference>
<dbReference type="InterPro" id="IPR022343">
    <property type="entry name" value="GCR1-cAMP_receptor"/>
</dbReference>
<dbReference type="Gene3D" id="1.20.1070.10">
    <property type="entry name" value="Rhodopsin 7-helix transmembrane proteins"/>
    <property type="match status" value="1"/>
</dbReference>